<evidence type="ECO:0000313" key="2">
    <source>
        <dbReference type="EMBL" id="GAA0186666.1"/>
    </source>
</evidence>
<evidence type="ECO:0000313" key="3">
    <source>
        <dbReference type="Proteomes" id="UP001454036"/>
    </source>
</evidence>
<evidence type="ECO:0000256" key="1">
    <source>
        <dbReference type="SAM" id="MobiDB-lite"/>
    </source>
</evidence>
<dbReference type="Proteomes" id="UP001454036">
    <property type="component" value="Unassembled WGS sequence"/>
</dbReference>
<name>A0AAV3RY50_LITER</name>
<comment type="caution">
    <text evidence="2">The sequence shown here is derived from an EMBL/GenBank/DDBJ whole genome shotgun (WGS) entry which is preliminary data.</text>
</comment>
<proteinExistence type="predicted"/>
<accession>A0AAV3RY50</accession>
<reference evidence="2 3" key="1">
    <citation type="submission" date="2024-01" db="EMBL/GenBank/DDBJ databases">
        <title>The complete chloroplast genome sequence of Lithospermum erythrorhizon: insights into the phylogenetic relationship among Boraginaceae species and the maternal lineages of purple gromwells.</title>
        <authorList>
            <person name="Okada T."/>
            <person name="Watanabe K."/>
        </authorList>
    </citation>
    <scope>NUCLEOTIDE SEQUENCE [LARGE SCALE GENOMIC DNA]</scope>
</reference>
<feature type="region of interest" description="Disordered" evidence="1">
    <location>
        <begin position="1"/>
        <end position="86"/>
    </location>
</feature>
<protein>
    <submittedName>
        <fullName evidence="2">Uncharacterized protein</fullName>
    </submittedName>
</protein>
<organism evidence="2 3">
    <name type="scientific">Lithospermum erythrorhizon</name>
    <name type="common">Purple gromwell</name>
    <name type="synonym">Lithospermum officinale var. erythrorhizon</name>
    <dbReference type="NCBI Taxonomy" id="34254"/>
    <lineage>
        <taxon>Eukaryota</taxon>
        <taxon>Viridiplantae</taxon>
        <taxon>Streptophyta</taxon>
        <taxon>Embryophyta</taxon>
        <taxon>Tracheophyta</taxon>
        <taxon>Spermatophyta</taxon>
        <taxon>Magnoliopsida</taxon>
        <taxon>eudicotyledons</taxon>
        <taxon>Gunneridae</taxon>
        <taxon>Pentapetalae</taxon>
        <taxon>asterids</taxon>
        <taxon>lamiids</taxon>
        <taxon>Boraginales</taxon>
        <taxon>Boraginaceae</taxon>
        <taxon>Boraginoideae</taxon>
        <taxon>Lithospermeae</taxon>
        <taxon>Lithospermum</taxon>
    </lineage>
</organism>
<feature type="compositionally biased region" description="Basic and acidic residues" evidence="1">
    <location>
        <begin position="31"/>
        <end position="47"/>
    </location>
</feature>
<feature type="compositionally biased region" description="Basic and acidic residues" evidence="1">
    <location>
        <begin position="57"/>
        <end position="86"/>
    </location>
</feature>
<sequence length="86" mass="9619">MEQGASSQLGVTTRARSGAHIATSWGILPRDLPKPKAKETTKEKEVGDFSLQSLQPTKEKEKFHESVDKAHESPRSKSHREKSIHQ</sequence>
<dbReference type="AlphaFoldDB" id="A0AAV3RY50"/>
<dbReference type="EMBL" id="BAABME010013922">
    <property type="protein sequence ID" value="GAA0186666.1"/>
    <property type="molecule type" value="Genomic_DNA"/>
</dbReference>
<feature type="compositionally biased region" description="Polar residues" evidence="1">
    <location>
        <begin position="1"/>
        <end position="15"/>
    </location>
</feature>
<keyword evidence="3" id="KW-1185">Reference proteome</keyword>
<gene>
    <name evidence="2" type="ORF">LIER_33954</name>
</gene>